<dbReference type="AlphaFoldDB" id="A0A8J2W689"/>
<gene>
    <name evidence="2" type="ORF">DGAL_LOCUS10077</name>
</gene>
<organism evidence="2 3">
    <name type="scientific">Daphnia galeata</name>
    <dbReference type="NCBI Taxonomy" id="27404"/>
    <lineage>
        <taxon>Eukaryota</taxon>
        <taxon>Metazoa</taxon>
        <taxon>Ecdysozoa</taxon>
        <taxon>Arthropoda</taxon>
        <taxon>Crustacea</taxon>
        <taxon>Branchiopoda</taxon>
        <taxon>Diplostraca</taxon>
        <taxon>Cladocera</taxon>
        <taxon>Anomopoda</taxon>
        <taxon>Daphniidae</taxon>
        <taxon>Daphnia</taxon>
    </lineage>
</organism>
<keyword evidence="3" id="KW-1185">Reference proteome</keyword>
<dbReference type="EMBL" id="CAKKLH010000238">
    <property type="protein sequence ID" value="CAH0106913.1"/>
    <property type="molecule type" value="Genomic_DNA"/>
</dbReference>
<keyword evidence="1" id="KW-0175">Coiled coil</keyword>
<name>A0A8J2W689_9CRUS</name>
<feature type="coiled-coil region" evidence="1">
    <location>
        <begin position="215"/>
        <end position="242"/>
    </location>
</feature>
<comment type="caution">
    <text evidence="2">The sequence shown here is derived from an EMBL/GenBank/DDBJ whole genome shotgun (WGS) entry which is preliminary data.</text>
</comment>
<sequence length="414" mass="47927">MDSLLDNCCVGVIVNSECHKQHFMTNLSLLILREQEDEIQRVIKLRIECENISTICAHHYSIYFQYYDTPQFNFSKNCCDPFKKHKRVVRGSSKIDLKLSDSVFELKNDLRLIPGKNLCPRCYMQVTKIKNLEPQSARNEENDQLDFIDNGDVIPFSEEQIITPRRVISALSNASIITPVTDLNKSNTERRSQICVKVLDNLKRNILDVNHDPSMEDYLDLMEAVKEKINSTEDRSKKLSLLTLAPNSWTNRQTSEYFGVSEYCVAQARSNKEKYGILSDAPSEKNRKGQVTDADKQRMIEFYASDEHSRQLPGMNNLETILAERDDFIEKLVVLVNKLTTHHFVARNQSAYLVQSKENIDHETCVLVSDFSENFSFVIQDSVQCYYWSNDQATLLPFMAYMKKNCVECFDVYH</sequence>
<dbReference type="PANTHER" id="PTHR46601:SF1">
    <property type="entry name" value="ADF-H DOMAIN-CONTAINING PROTEIN"/>
    <property type="match status" value="1"/>
</dbReference>
<dbReference type="OrthoDB" id="6343597at2759"/>
<evidence type="ECO:0000256" key="1">
    <source>
        <dbReference type="SAM" id="Coils"/>
    </source>
</evidence>
<evidence type="ECO:0000313" key="3">
    <source>
        <dbReference type="Proteomes" id="UP000789390"/>
    </source>
</evidence>
<protein>
    <submittedName>
        <fullName evidence="2">Uncharacterized protein</fullName>
    </submittedName>
</protein>
<reference evidence="2" key="1">
    <citation type="submission" date="2021-11" db="EMBL/GenBank/DDBJ databases">
        <authorList>
            <person name="Schell T."/>
        </authorList>
    </citation>
    <scope>NUCLEOTIDE SEQUENCE</scope>
    <source>
        <strain evidence="2">M5</strain>
    </source>
</reference>
<evidence type="ECO:0000313" key="2">
    <source>
        <dbReference type="EMBL" id="CAH0106913.1"/>
    </source>
</evidence>
<proteinExistence type="predicted"/>
<dbReference type="Proteomes" id="UP000789390">
    <property type="component" value="Unassembled WGS sequence"/>
</dbReference>
<accession>A0A8J2W689</accession>
<dbReference type="PANTHER" id="PTHR46601">
    <property type="entry name" value="ULP_PROTEASE DOMAIN-CONTAINING PROTEIN"/>
    <property type="match status" value="1"/>
</dbReference>